<evidence type="ECO:0000256" key="6">
    <source>
        <dbReference type="ARBA" id="ARBA00050557"/>
    </source>
</evidence>
<dbReference type="GO" id="GO:0005737">
    <property type="term" value="C:cytoplasm"/>
    <property type="evidence" value="ECO:0007669"/>
    <property type="project" value="UniProtKB-SubCell"/>
</dbReference>
<comment type="similarity">
    <text evidence="7">Belongs to the NAGSA dehydrogenase family. Type 1 subfamily.</text>
</comment>
<comment type="subcellular location">
    <subcellularLocation>
        <location evidence="7">Cytoplasm</location>
    </subcellularLocation>
</comment>
<dbReference type="SMART" id="SM00859">
    <property type="entry name" value="Semialdhyde_dh"/>
    <property type="match status" value="1"/>
</dbReference>
<dbReference type="RefSeq" id="WP_071473736.1">
    <property type="nucleotide sequence ID" value="NZ_MDKE01000055.1"/>
</dbReference>
<evidence type="ECO:0000256" key="2">
    <source>
        <dbReference type="ARBA" id="ARBA00022571"/>
    </source>
</evidence>
<evidence type="ECO:0000256" key="5">
    <source>
        <dbReference type="ARBA" id="ARBA00023002"/>
    </source>
</evidence>
<organism evidence="10 11">
    <name type="scientific">Oceanisphaera psychrotolerans</name>
    <dbReference type="NCBI Taxonomy" id="1414654"/>
    <lineage>
        <taxon>Bacteria</taxon>
        <taxon>Pseudomonadati</taxon>
        <taxon>Pseudomonadota</taxon>
        <taxon>Gammaproteobacteria</taxon>
        <taxon>Aeromonadales</taxon>
        <taxon>Aeromonadaceae</taxon>
        <taxon>Oceanisphaera</taxon>
    </lineage>
</organism>
<evidence type="ECO:0000256" key="4">
    <source>
        <dbReference type="ARBA" id="ARBA00022857"/>
    </source>
</evidence>
<evidence type="ECO:0000313" key="11">
    <source>
        <dbReference type="Proteomes" id="UP000243073"/>
    </source>
</evidence>
<dbReference type="PANTHER" id="PTHR32338:SF10">
    <property type="entry name" value="N-ACETYL-GAMMA-GLUTAMYL-PHOSPHATE REDUCTASE, CHLOROPLASTIC-RELATED"/>
    <property type="match status" value="1"/>
</dbReference>
<evidence type="ECO:0000256" key="7">
    <source>
        <dbReference type="HAMAP-Rule" id="MF_00150"/>
    </source>
</evidence>
<dbReference type="Gene3D" id="3.40.50.720">
    <property type="entry name" value="NAD(P)-binding Rossmann-like Domain"/>
    <property type="match status" value="1"/>
</dbReference>
<comment type="pathway">
    <text evidence="1 7">Amino-acid biosynthesis; L-arginine biosynthesis; N(2)-acetyl-L-ornithine from L-glutamate: step 3/4.</text>
</comment>
<evidence type="ECO:0000256" key="8">
    <source>
        <dbReference type="PROSITE-ProRule" id="PRU10010"/>
    </source>
</evidence>
<feature type="active site" evidence="7 8">
    <location>
        <position position="156"/>
    </location>
</feature>
<dbReference type="InterPro" id="IPR000534">
    <property type="entry name" value="Semialdehyde_DH_NAD-bd"/>
</dbReference>
<dbReference type="Proteomes" id="UP000243073">
    <property type="component" value="Unassembled WGS sequence"/>
</dbReference>
<evidence type="ECO:0000256" key="3">
    <source>
        <dbReference type="ARBA" id="ARBA00022605"/>
    </source>
</evidence>
<dbReference type="GO" id="GO:0006526">
    <property type="term" value="P:L-arginine biosynthetic process"/>
    <property type="evidence" value="ECO:0007669"/>
    <property type="project" value="UniProtKB-UniRule"/>
</dbReference>
<dbReference type="Pfam" id="PF01118">
    <property type="entry name" value="Semialdhyde_dh"/>
    <property type="match status" value="1"/>
</dbReference>
<dbReference type="Pfam" id="PF22698">
    <property type="entry name" value="Semialdhyde_dhC_1"/>
    <property type="match status" value="1"/>
</dbReference>
<name>A0A1J4QDD8_9GAMM</name>
<feature type="domain" description="Semialdehyde dehydrogenase NAD-binding" evidence="9">
    <location>
        <begin position="3"/>
        <end position="148"/>
    </location>
</feature>
<dbReference type="InterPro" id="IPR023013">
    <property type="entry name" value="AGPR_AS"/>
</dbReference>
<keyword evidence="7" id="KW-0963">Cytoplasm</keyword>
<dbReference type="InterPro" id="IPR000706">
    <property type="entry name" value="AGPR_type-1"/>
</dbReference>
<keyword evidence="4 7" id="KW-0521">NADP</keyword>
<gene>
    <name evidence="7" type="primary">argC</name>
    <name evidence="10" type="ORF">BFR47_04870</name>
</gene>
<dbReference type="SUPFAM" id="SSF51735">
    <property type="entry name" value="NAD(P)-binding Rossmann-fold domains"/>
    <property type="match status" value="1"/>
</dbReference>
<dbReference type="GO" id="GO:0051287">
    <property type="term" value="F:NAD binding"/>
    <property type="evidence" value="ECO:0007669"/>
    <property type="project" value="InterPro"/>
</dbReference>
<comment type="function">
    <text evidence="7">Catalyzes the NADPH-dependent reduction of N-acetyl-5-glutamyl phosphate to yield N-acetyl-L-glutamate 5-semialdehyde.</text>
</comment>
<dbReference type="FunFam" id="3.30.360.10:FF:000014">
    <property type="entry name" value="N-acetyl-gamma-glutamyl-phosphate reductase"/>
    <property type="match status" value="1"/>
</dbReference>
<comment type="caution">
    <text evidence="10">The sequence shown here is derived from an EMBL/GenBank/DDBJ whole genome shotgun (WGS) entry which is preliminary data.</text>
</comment>
<dbReference type="Gene3D" id="3.30.360.10">
    <property type="entry name" value="Dihydrodipicolinate Reductase, domain 2"/>
    <property type="match status" value="1"/>
</dbReference>
<dbReference type="InterPro" id="IPR050085">
    <property type="entry name" value="AGPR"/>
</dbReference>
<keyword evidence="11" id="KW-1185">Reference proteome</keyword>
<evidence type="ECO:0000313" key="10">
    <source>
        <dbReference type="EMBL" id="OIN05527.1"/>
    </source>
</evidence>
<dbReference type="GO" id="GO:0003942">
    <property type="term" value="F:N-acetyl-gamma-glutamyl-phosphate reductase activity"/>
    <property type="evidence" value="ECO:0007669"/>
    <property type="project" value="UniProtKB-UniRule"/>
</dbReference>
<dbReference type="SUPFAM" id="SSF55347">
    <property type="entry name" value="Glyceraldehyde-3-phosphate dehydrogenase-like, C-terminal domain"/>
    <property type="match status" value="1"/>
</dbReference>
<dbReference type="CDD" id="cd17895">
    <property type="entry name" value="AGPR_1_N"/>
    <property type="match status" value="1"/>
</dbReference>
<evidence type="ECO:0000256" key="1">
    <source>
        <dbReference type="ARBA" id="ARBA00004862"/>
    </source>
</evidence>
<dbReference type="InterPro" id="IPR058924">
    <property type="entry name" value="AGPR_dimerisation_dom"/>
</dbReference>
<keyword evidence="5 7" id="KW-0560">Oxidoreductase</keyword>
<dbReference type="HAMAP" id="MF_00150">
    <property type="entry name" value="ArgC_type1"/>
    <property type="match status" value="1"/>
</dbReference>
<sequence length="337" mass="36181">MLKAAIIGASGYTGAELAGLIQSHPNLTLSGLYVSSGSQDAHKPFASLHPRWRGVIDLPLLPLDEDALSRIHTEADLVLLATAHEVSHDLASDFLAKGLPVFDLSGAFRVPGEGFYERFYGFQHQHGDWLARAAYGLAEWNQDAIKAAQLIAVPGCYPTASLSALKPLQQAGLIAAGSKPIISAVSGVSGAGRKASMGNSFCEVSLKPYGVFNHRHQPEISHHLSNQVVFQPHLGNFVRGILATIYVQLNDDVSDEQIAAAYHQAYDGQKIVRLTGQWPQINDVAGTPFCDLHWSRDGNQLIVVSAIDNLLKGAASQAIQCINIHQGFSPLAGLVQE</sequence>
<dbReference type="STRING" id="1414654.BFR47_04870"/>
<dbReference type="GO" id="GO:0070401">
    <property type="term" value="F:NADP+ binding"/>
    <property type="evidence" value="ECO:0007669"/>
    <property type="project" value="InterPro"/>
</dbReference>
<dbReference type="EMBL" id="MDKE01000055">
    <property type="protein sequence ID" value="OIN05527.1"/>
    <property type="molecule type" value="Genomic_DNA"/>
</dbReference>
<dbReference type="AlphaFoldDB" id="A0A1J4QDD8"/>
<comment type="catalytic activity">
    <reaction evidence="6 7">
        <text>N-acetyl-L-glutamate 5-semialdehyde + phosphate + NADP(+) = N-acetyl-L-glutamyl 5-phosphate + NADPH + H(+)</text>
        <dbReference type="Rhea" id="RHEA:21588"/>
        <dbReference type="ChEBI" id="CHEBI:15378"/>
        <dbReference type="ChEBI" id="CHEBI:29123"/>
        <dbReference type="ChEBI" id="CHEBI:43474"/>
        <dbReference type="ChEBI" id="CHEBI:57783"/>
        <dbReference type="ChEBI" id="CHEBI:57936"/>
        <dbReference type="ChEBI" id="CHEBI:58349"/>
        <dbReference type="EC" id="1.2.1.38"/>
    </reaction>
</comment>
<dbReference type="PANTHER" id="PTHR32338">
    <property type="entry name" value="N-ACETYL-GAMMA-GLUTAMYL-PHOSPHATE REDUCTASE, CHLOROPLASTIC-RELATED-RELATED"/>
    <property type="match status" value="1"/>
</dbReference>
<reference evidence="10 11" key="1">
    <citation type="submission" date="2016-07" db="EMBL/GenBank/DDBJ databases">
        <title>Draft Genome Sequence of Oceanisphaera psychrotolerans, isolated from coastal sediment samples.</title>
        <authorList>
            <person name="Zhuo S."/>
            <person name="Ruan Z."/>
        </authorList>
    </citation>
    <scope>NUCLEOTIDE SEQUENCE [LARGE SCALE GENOMIC DNA]</scope>
    <source>
        <strain evidence="10 11">LAM-WHM-ZC</strain>
    </source>
</reference>
<protein>
    <recommendedName>
        <fullName evidence="7">N-acetyl-gamma-glutamyl-phosphate reductase</fullName>
        <shortName evidence="7">AGPR</shortName>
        <ecNumber evidence="7">1.2.1.38</ecNumber>
    </recommendedName>
    <alternativeName>
        <fullName evidence="7">N-acetyl-glutamate semialdehyde dehydrogenase</fullName>
        <shortName evidence="7">NAGSA dehydrogenase</shortName>
    </alternativeName>
</protein>
<dbReference type="CDD" id="cd23934">
    <property type="entry name" value="AGPR_1_C"/>
    <property type="match status" value="1"/>
</dbReference>
<dbReference type="EC" id="1.2.1.38" evidence="7"/>
<keyword evidence="3 7" id="KW-0028">Amino-acid biosynthesis</keyword>
<proteinExistence type="inferred from homology"/>
<accession>A0A1J4QDD8</accession>
<dbReference type="OrthoDB" id="9801289at2"/>
<dbReference type="PROSITE" id="PS01224">
    <property type="entry name" value="ARGC"/>
    <property type="match status" value="1"/>
</dbReference>
<evidence type="ECO:0000259" key="9">
    <source>
        <dbReference type="SMART" id="SM00859"/>
    </source>
</evidence>
<dbReference type="NCBIfam" id="TIGR01850">
    <property type="entry name" value="argC"/>
    <property type="match status" value="1"/>
</dbReference>
<dbReference type="InterPro" id="IPR036291">
    <property type="entry name" value="NAD(P)-bd_dom_sf"/>
</dbReference>
<dbReference type="UniPathway" id="UPA00068">
    <property type="reaction ID" value="UER00108"/>
</dbReference>
<keyword evidence="2 7" id="KW-0055">Arginine biosynthesis</keyword>